<keyword evidence="4" id="KW-0560">Oxidoreductase</keyword>
<dbReference type="GO" id="GO:0006096">
    <property type="term" value="P:glycolytic process"/>
    <property type="evidence" value="ECO:0007669"/>
    <property type="project" value="UniProtKB-KW"/>
</dbReference>
<organism evidence="8 9">
    <name type="scientific">Kingdonia uniflora</name>
    <dbReference type="NCBI Taxonomy" id="39325"/>
    <lineage>
        <taxon>Eukaryota</taxon>
        <taxon>Viridiplantae</taxon>
        <taxon>Streptophyta</taxon>
        <taxon>Embryophyta</taxon>
        <taxon>Tracheophyta</taxon>
        <taxon>Spermatophyta</taxon>
        <taxon>Magnoliopsida</taxon>
        <taxon>Ranunculales</taxon>
        <taxon>Circaeasteraceae</taxon>
        <taxon>Kingdonia</taxon>
    </lineage>
</organism>
<dbReference type="OrthoDB" id="1152826at2759"/>
<comment type="pathway">
    <text evidence="1">Carbohydrate degradation; glycolysis; pyruvate from D-glyceraldehyde 3-phosphate: step 1/5.</text>
</comment>
<dbReference type="Pfam" id="PF02800">
    <property type="entry name" value="Gp_dh_C"/>
    <property type="match status" value="1"/>
</dbReference>
<dbReference type="InterPro" id="IPR020829">
    <property type="entry name" value="GlycerAld_3-P_DH_cat"/>
</dbReference>
<dbReference type="SUPFAM" id="SSF55347">
    <property type="entry name" value="Glyceraldehyde-3-phosphate dehydrogenase-like, C-terminal domain"/>
    <property type="match status" value="1"/>
</dbReference>
<evidence type="ECO:0000256" key="1">
    <source>
        <dbReference type="ARBA" id="ARBA00004869"/>
    </source>
</evidence>
<evidence type="ECO:0000256" key="4">
    <source>
        <dbReference type="ARBA" id="ARBA00023002"/>
    </source>
</evidence>
<accession>A0A7J7M3P3</accession>
<evidence type="ECO:0000259" key="7">
    <source>
        <dbReference type="Pfam" id="PF02800"/>
    </source>
</evidence>
<proteinExistence type="inferred from homology"/>
<comment type="caution">
    <text evidence="8">The sequence shown here is derived from an EMBL/GenBank/DDBJ whole genome shotgun (WGS) entry which is preliminary data.</text>
</comment>
<comment type="similarity">
    <text evidence="2">Belongs to the glyceraldehyde-3-phosphate dehydrogenase family.</text>
</comment>
<evidence type="ECO:0000313" key="8">
    <source>
        <dbReference type="EMBL" id="KAF6149414.1"/>
    </source>
</evidence>
<evidence type="ECO:0000256" key="3">
    <source>
        <dbReference type="ARBA" id="ARBA00013119"/>
    </source>
</evidence>
<keyword evidence="9" id="KW-1185">Reference proteome</keyword>
<evidence type="ECO:0000256" key="2">
    <source>
        <dbReference type="ARBA" id="ARBA00007406"/>
    </source>
</evidence>
<protein>
    <recommendedName>
        <fullName evidence="3">glyceraldehyde-3-phosphate dehydrogenase (phosphorylating)</fullName>
        <ecNumber evidence="3">1.2.1.12</ecNumber>
    </recommendedName>
</protein>
<dbReference type="GO" id="GO:0004365">
    <property type="term" value="F:glyceraldehyde-3-phosphate dehydrogenase (NAD+) (phosphorylating) activity"/>
    <property type="evidence" value="ECO:0007669"/>
    <property type="project" value="UniProtKB-EC"/>
</dbReference>
<dbReference type="EMBL" id="JACGCM010001796">
    <property type="protein sequence ID" value="KAF6149414.1"/>
    <property type="molecule type" value="Genomic_DNA"/>
</dbReference>
<evidence type="ECO:0000313" key="9">
    <source>
        <dbReference type="Proteomes" id="UP000541444"/>
    </source>
</evidence>
<dbReference type="GO" id="GO:0005829">
    <property type="term" value="C:cytosol"/>
    <property type="evidence" value="ECO:0007669"/>
    <property type="project" value="TreeGrafter"/>
</dbReference>
<keyword evidence="5" id="KW-0520">NAD</keyword>
<dbReference type="AlphaFoldDB" id="A0A7J7M3P3"/>
<dbReference type="PRINTS" id="PR00078">
    <property type="entry name" value="G3PDHDRGNASE"/>
</dbReference>
<dbReference type="Proteomes" id="UP000541444">
    <property type="component" value="Unassembled WGS sequence"/>
</dbReference>
<reference evidence="8 9" key="1">
    <citation type="journal article" date="2020" name="IScience">
        <title>Genome Sequencing of the Endangered Kingdonia uniflora (Circaeasteraceae, Ranunculales) Reveals Potential Mechanisms of Evolutionary Specialization.</title>
        <authorList>
            <person name="Sun Y."/>
            <person name="Deng T."/>
            <person name="Zhang A."/>
            <person name="Moore M.J."/>
            <person name="Landis J.B."/>
            <person name="Lin N."/>
            <person name="Zhang H."/>
            <person name="Zhang X."/>
            <person name="Huang J."/>
            <person name="Zhang X."/>
            <person name="Sun H."/>
            <person name="Wang H."/>
        </authorList>
    </citation>
    <scope>NUCLEOTIDE SEQUENCE [LARGE SCALE GENOMIC DNA]</scope>
    <source>
        <strain evidence="8">TB1705</strain>
        <tissue evidence="8">Leaf</tissue>
    </source>
</reference>
<evidence type="ECO:0000256" key="5">
    <source>
        <dbReference type="ARBA" id="ARBA00023027"/>
    </source>
</evidence>
<dbReference type="Gene3D" id="3.30.360.10">
    <property type="entry name" value="Dihydrodipicolinate Reductase, domain 2"/>
    <property type="match status" value="1"/>
</dbReference>
<keyword evidence="6" id="KW-0324">Glycolysis</keyword>
<gene>
    <name evidence="8" type="ORF">GIB67_016952</name>
</gene>
<sequence length="138" mass="15819">MVAFVTVGKVLPSQNRKLTGMSFRVPTIDISMVDLTVRLHKKVTYDQIKAAIKKESEGKLKGILSYTEDDVVSTDFMGDNRRFYIKRNAERVKDFYQKNLRIRSMQRCNDMLDDDDDVMMQNDLAMSTQGLAPMTKVG</sequence>
<dbReference type="PANTHER" id="PTHR10836:SF112">
    <property type="entry name" value="GLYCERALDEHYDE-3-PHOSPHATE DEHYDROGENASE GAPC1, CYTOSOLIC-RELATED"/>
    <property type="match status" value="1"/>
</dbReference>
<dbReference type="EC" id="1.2.1.12" evidence="3"/>
<feature type="domain" description="Glyceraldehyde 3-phosphate dehydrogenase catalytic" evidence="7">
    <location>
        <begin position="7"/>
        <end position="87"/>
    </location>
</feature>
<dbReference type="InterPro" id="IPR020831">
    <property type="entry name" value="GlycerAld/Erythrose_P_DH"/>
</dbReference>
<name>A0A7J7M3P3_9MAGN</name>
<dbReference type="PANTHER" id="PTHR10836">
    <property type="entry name" value="GLYCERALDEHYDE 3-PHOSPHATE DEHYDROGENASE"/>
    <property type="match status" value="1"/>
</dbReference>
<evidence type="ECO:0000256" key="6">
    <source>
        <dbReference type="ARBA" id="ARBA00023152"/>
    </source>
</evidence>